<evidence type="ECO:0000313" key="2">
    <source>
        <dbReference type="EMBL" id="JAA78969.1"/>
    </source>
</evidence>
<sequence length="71" mass="8235">MSVRGGTVQQPWHDRSTGSECTRILHGLKCELNWLIHILLEGFLYLSVSLYLYVREFIHFLRDFQGTAALP</sequence>
<protein>
    <submittedName>
        <fullName evidence="2">Uncharacterized protein</fullName>
    </submittedName>
</protein>
<proteinExistence type="predicted"/>
<keyword evidence="1" id="KW-0472">Membrane</keyword>
<feature type="transmembrane region" description="Helical" evidence="1">
    <location>
        <begin position="34"/>
        <end position="54"/>
    </location>
</feature>
<evidence type="ECO:0000256" key="1">
    <source>
        <dbReference type="SAM" id="Phobius"/>
    </source>
</evidence>
<dbReference type="AlphaFoldDB" id="S4NPF5"/>
<reference evidence="2" key="2">
    <citation type="submission" date="2013-05" db="EMBL/GenBank/DDBJ databases">
        <authorList>
            <person name="Carter J.-M."/>
            <person name="Baker S.C."/>
            <person name="Pink R."/>
            <person name="Carter D.R.F."/>
            <person name="Collins A."/>
            <person name="Tomlin J."/>
            <person name="Gibbs M."/>
            <person name="Breuker C.J."/>
        </authorList>
    </citation>
    <scope>NUCLEOTIDE SEQUENCE</scope>
    <source>
        <tissue evidence="2">Ovary</tissue>
    </source>
</reference>
<feature type="non-terminal residue" evidence="2">
    <location>
        <position position="71"/>
    </location>
</feature>
<organism evidence="2">
    <name type="scientific">Pararge aegeria</name>
    <name type="common">speckled wood butterfly</name>
    <dbReference type="NCBI Taxonomy" id="116150"/>
    <lineage>
        <taxon>Eukaryota</taxon>
        <taxon>Metazoa</taxon>
        <taxon>Ecdysozoa</taxon>
        <taxon>Arthropoda</taxon>
        <taxon>Hexapoda</taxon>
        <taxon>Insecta</taxon>
        <taxon>Pterygota</taxon>
        <taxon>Neoptera</taxon>
        <taxon>Endopterygota</taxon>
        <taxon>Lepidoptera</taxon>
        <taxon>Glossata</taxon>
        <taxon>Ditrysia</taxon>
        <taxon>Papilionoidea</taxon>
        <taxon>Nymphalidae</taxon>
        <taxon>Satyrinae</taxon>
        <taxon>Satyrini</taxon>
        <taxon>Parargina</taxon>
        <taxon>Pararge</taxon>
    </lineage>
</organism>
<keyword evidence="1" id="KW-0812">Transmembrane</keyword>
<name>S4NPF5_9NEOP</name>
<accession>S4NPF5</accession>
<dbReference type="EMBL" id="GAIX01013591">
    <property type="protein sequence ID" value="JAA78969.1"/>
    <property type="molecule type" value="Transcribed_RNA"/>
</dbReference>
<keyword evidence="1" id="KW-1133">Transmembrane helix</keyword>
<reference evidence="2" key="1">
    <citation type="journal article" date="2013" name="BMC Genomics">
        <title>Unscrambling butterfly oogenesis.</title>
        <authorList>
            <person name="Carter J.M."/>
            <person name="Baker S.C."/>
            <person name="Pink R."/>
            <person name="Carter D.R."/>
            <person name="Collins A."/>
            <person name="Tomlin J."/>
            <person name="Gibbs M."/>
            <person name="Breuker C.J."/>
        </authorList>
    </citation>
    <scope>NUCLEOTIDE SEQUENCE</scope>
    <source>
        <tissue evidence="2">Ovary</tissue>
    </source>
</reference>